<proteinExistence type="inferred from homology"/>
<dbReference type="Gene3D" id="3.10.129.10">
    <property type="entry name" value="Hotdog Thioesterase"/>
    <property type="match status" value="1"/>
</dbReference>
<keyword evidence="2" id="KW-0378">Hydrolase</keyword>
<gene>
    <name evidence="4" type="ORF">LZ518_07285</name>
</gene>
<accession>A0ABT0S9V2</accession>
<dbReference type="Proteomes" id="UP001165383">
    <property type="component" value="Unassembled WGS sequence"/>
</dbReference>
<dbReference type="InterPro" id="IPR029069">
    <property type="entry name" value="HotDog_dom_sf"/>
</dbReference>
<dbReference type="InterPro" id="IPR006683">
    <property type="entry name" value="Thioestr_dom"/>
</dbReference>
<dbReference type="Pfam" id="PF03061">
    <property type="entry name" value="4HBT"/>
    <property type="match status" value="1"/>
</dbReference>
<evidence type="ECO:0000313" key="4">
    <source>
        <dbReference type="EMBL" id="MCL6740932.1"/>
    </source>
</evidence>
<feature type="domain" description="Thioesterase" evidence="3">
    <location>
        <begin position="50"/>
        <end position="124"/>
    </location>
</feature>
<protein>
    <submittedName>
        <fullName evidence="4">PaaI family thioesterase</fullName>
    </submittedName>
</protein>
<reference evidence="4" key="1">
    <citation type="submission" date="2022-05" db="EMBL/GenBank/DDBJ databases">
        <authorList>
            <person name="Jo J.-H."/>
            <person name="Im W.-T."/>
        </authorList>
    </citation>
    <scope>NUCLEOTIDE SEQUENCE</scope>
    <source>
        <strain evidence="4">RB56-2</strain>
    </source>
</reference>
<sequence>MDQPRTPSIFDRFDPPPSAKLLGWALRSIDPDAGTIEIAFTADERFINPGGTVQGGFLAAMLDDTQGPALFGHTHGEAYAPTIDFNISFLKEARPGSFVARGRVIRMGKTIAFTEAELFDDAGDMVARATFSNRVMRGDKANGRY</sequence>
<evidence type="ECO:0000256" key="1">
    <source>
        <dbReference type="ARBA" id="ARBA00008324"/>
    </source>
</evidence>
<dbReference type="InterPro" id="IPR039298">
    <property type="entry name" value="ACOT13"/>
</dbReference>
<dbReference type="EMBL" id="JAMGBB010000001">
    <property type="protein sequence ID" value="MCL6740932.1"/>
    <property type="molecule type" value="Genomic_DNA"/>
</dbReference>
<dbReference type="NCBIfam" id="TIGR00369">
    <property type="entry name" value="unchar_dom_1"/>
    <property type="match status" value="1"/>
</dbReference>
<evidence type="ECO:0000256" key="2">
    <source>
        <dbReference type="ARBA" id="ARBA00022801"/>
    </source>
</evidence>
<evidence type="ECO:0000313" key="5">
    <source>
        <dbReference type="Proteomes" id="UP001165383"/>
    </source>
</evidence>
<dbReference type="CDD" id="cd03443">
    <property type="entry name" value="PaaI_thioesterase"/>
    <property type="match status" value="1"/>
</dbReference>
<keyword evidence="5" id="KW-1185">Reference proteome</keyword>
<dbReference type="InterPro" id="IPR003736">
    <property type="entry name" value="PAAI_dom"/>
</dbReference>
<comment type="similarity">
    <text evidence="1">Belongs to the thioesterase PaaI family.</text>
</comment>
<dbReference type="RefSeq" id="WP_249915340.1">
    <property type="nucleotide sequence ID" value="NZ_JAMGBB010000001.1"/>
</dbReference>
<name>A0ABT0S9V2_9SPHN</name>
<evidence type="ECO:0000259" key="3">
    <source>
        <dbReference type="Pfam" id="PF03061"/>
    </source>
</evidence>
<organism evidence="4 5">
    <name type="scientific">Sphingomonas brevis</name>
    <dbReference type="NCBI Taxonomy" id="2908206"/>
    <lineage>
        <taxon>Bacteria</taxon>
        <taxon>Pseudomonadati</taxon>
        <taxon>Pseudomonadota</taxon>
        <taxon>Alphaproteobacteria</taxon>
        <taxon>Sphingomonadales</taxon>
        <taxon>Sphingomonadaceae</taxon>
        <taxon>Sphingomonas</taxon>
    </lineage>
</organism>
<dbReference type="PANTHER" id="PTHR21660:SF1">
    <property type="entry name" value="ACYL-COENZYME A THIOESTERASE 13"/>
    <property type="match status" value="1"/>
</dbReference>
<dbReference type="PANTHER" id="PTHR21660">
    <property type="entry name" value="THIOESTERASE SUPERFAMILY MEMBER-RELATED"/>
    <property type="match status" value="1"/>
</dbReference>
<dbReference type="SUPFAM" id="SSF54637">
    <property type="entry name" value="Thioesterase/thiol ester dehydrase-isomerase"/>
    <property type="match status" value="1"/>
</dbReference>
<comment type="caution">
    <text evidence="4">The sequence shown here is derived from an EMBL/GenBank/DDBJ whole genome shotgun (WGS) entry which is preliminary data.</text>
</comment>